<dbReference type="GO" id="GO:0140042">
    <property type="term" value="P:lipid droplet formation"/>
    <property type="evidence" value="ECO:0007669"/>
    <property type="project" value="UniProtKB-ARBA"/>
</dbReference>
<accession>A0AAE0A9W5</accession>
<dbReference type="Pfam" id="PF06775">
    <property type="entry name" value="Seipin"/>
    <property type="match status" value="1"/>
</dbReference>
<evidence type="ECO:0000313" key="8">
    <source>
        <dbReference type="Proteomes" id="UP001281410"/>
    </source>
</evidence>
<keyword evidence="2" id="KW-0812">Transmembrane</keyword>
<proteinExistence type="predicted"/>
<dbReference type="AlphaFoldDB" id="A0AAE0A9W5"/>
<dbReference type="PANTHER" id="PTHR21212">
    <property type="entry name" value="BERNARDINELLI-SEIP CONGENITAL LIPODYSTROPHY 2 HOMOLOG BSCL2 PROTEIN"/>
    <property type="match status" value="1"/>
</dbReference>
<protein>
    <submittedName>
        <fullName evidence="7">Uncharacterized protein</fullName>
    </submittedName>
</protein>
<dbReference type="Proteomes" id="UP001281410">
    <property type="component" value="Unassembled WGS sequence"/>
</dbReference>
<evidence type="ECO:0000256" key="4">
    <source>
        <dbReference type="ARBA" id="ARBA00022989"/>
    </source>
</evidence>
<name>A0AAE0A9W5_9ROSI</name>
<evidence type="ECO:0000313" key="7">
    <source>
        <dbReference type="EMBL" id="KAK3206730.1"/>
    </source>
</evidence>
<reference evidence="7" key="1">
    <citation type="journal article" date="2023" name="Plant J.">
        <title>Genome sequences and population genomics provide insights into the demographic history, inbreeding, and mutation load of two 'living fossil' tree species of Dipteronia.</title>
        <authorList>
            <person name="Feng Y."/>
            <person name="Comes H.P."/>
            <person name="Chen J."/>
            <person name="Zhu S."/>
            <person name="Lu R."/>
            <person name="Zhang X."/>
            <person name="Li P."/>
            <person name="Qiu J."/>
            <person name="Olsen K.M."/>
            <person name="Qiu Y."/>
        </authorList>
    </citation>
    <scope>NUCLEOTIDE SEQUENCE</scope>
    <source>
        <strain evidence="7">NBL</strain>
    </source>
</reference>
<evidence type="ECO:0000256" key="3">
    <source>
        <dbReference type="ARBA" id="ARBA00022824"/>
    </source>
</evidence>
<sequence length="108" mass="12538">MWVIGFFNFDWWVIYEVRVDFLSVNGKPLSSSSRPCMLQFKSEPIRLLLTFLRAAPLVAGYDSETQTVKVKLRDFMEGNVPMSCVKVKIEQRAEFWLGAGILKYMMPH</sequence>
<dbReference type="InterPro" id="IPR009617">
    <property type="entry name" value="Seipin"/>
</dbReference>
<comment type="caution">
    <text evidence="7">The sequence shown here is derived from an EMBL/GenBank/DDBJ whole genome shotgun (WGS) entry which is preliminary data.</text>
</comment>
<evidence type="ECO:0000256" key="2">
    <source>
        <dbReference type="ARBA" id="ARBA00022692"/>
    </source>
</evidence>
<dbReference type="EMBL" id="JANJYJ010000006">
    <property type="protein sequence ID" value="KAK3206730.1"/>
    <property type="molecule type" value="Genomic_DNA"/>
</dbReference>
<dbReference type="PANTHER" id="PTHR21212:SF0">
    <property type="entry name" value="SEIPIN"/>
    <property type="match status" value="1"/>
</dbReference>
<comment type="subcellular location">
    <subcellularLocation>
        <location evidence="1">Endoplasmic reticulum membrane</location>
        <topology evidence="1">Multi-pass membrane protein</topology>
    </subcellularLocation>
</comment>
<keyword evidence="8" id="KW-1185">Reference proteome</keyword>
<keyword evidence="5" id="KW-0443">Lipid metabolism</keyword>
<dbReference type="GO" id="GO:0005789">
    <property type="term" value="C:endoplasmic reticulum membrane"/>
    <property type="evidence" value="ECO:0007669"/>
    <property type="project" value="UniProtKB-SubCell"/>
</dbReference>
<evidence type="ECO:0000256" key="1">
    <source>
        <dbReference type="ARBA" id="ARBA00004477"/>
    </source>
</evidence>
<dbReference type="CDD" id="cd23995">
    <property type="entry name" value="Seipin_BSCL2_like"/>
    <property type="match status" value="1"/>
</dbReference>
<keyword evidence="3" id="KW-0256">Endoplasmic reticulum</keyword>
<dbReference type="GO" id="GO:0006629">
    <property type="term" value="P:lipid metabolic process"/>
    <property type="evidence" value="ECO:0007669"/>
    <property type="project" value="UniProtKB-KW"/>
</dbReference>
<organism evidence="7 8">
    <name type="scientific">Dipteronia sinensis</name>
    <dbReference type="NCBI Taxonomy" id="43782"/>
    <lineage>
        <taxon>Eukaryota</taxon>
        <taxon>Viridiplantae</taxon>
        <taxon>Streptophyta</taxon>
        <taxon>Embryophyta</taxon>
        <taxon>Tracheophyta</taxon>
        <taxon>Spermatophyta</taxon>
        <taxon>Magnoliopsida</taxon>
        <taxon>eudicotyledons</taxon>
        <taxon>Gunneridae</taxon>
        <taxon>Pentapetalae</taxon>
        <taxon>rosids</taxon>
        <taxon>malvids</taxon>
        <taxon>Sapindales</taxon>
        <taxon>Sapindaceae</taxon>
        <taxon>Hippocastanoideae</taxon>
        <taxon>Acereae</taxon>
        <taxon>Dipteronia</taxon>
    </lineage>
</organism>
<gene>
    <name evidence="7" type="ORF">Dsin_020776</name>
</gene>
<keyword evidence="4" id="KW-1133">Transmembrane helix</keyword>
<evidence type="ECO:0000256" key="6">
    <source>
        <dbReference type="ARBA" id="ARBA00023136"/>
    </source>
</evidence>
<evidence type="ECO:0000256" key="5">
    <source>
        <dbReference type="ARBA" id="ARBA00023098"/>
    </source>
</evidence>
<keyword evidence="6" id="KW-0472">Membrane</keyword>